<comment type="similarity">
    <text evidence="1">Belongs to the GDA1/CD39 NTPase family.</text>
</comment>
<dbReference type="PANTHER" id="PTHR11782:SF125">
    <property type="entry name" value="APYRASE 7-RELATED"/>
    <property type="match status" value="1"/>
</dbReference>
<sequence>MLSWSCKFSKFVSSVATRLSAPKTSTPSYKSSGLPPLHGSLHGYTISSPERKSNLRLSASLQDLSTYHQIDPEGDLSPGVERSSSHALPQNLLQQENGTSSFSKAKISPVSSGRKNWHRVICVLLCLLLFTCLCFASVFLYSSWSRGTSKFYVVLDCGSTGTRVYVYQASVNHKKDDSLPILVNSLPESFRRKSGSLRGRAYNRMETEPGFDKLVHNIAGLRKAIKPLIKWAEKQIPKKSHKTTSLFLYATAGVRRLPSSDSDWLLNNAWSILKTSPFLCKKEWVKIITGMEEAYYGWIALNYHTGVLDLISGKIEIKHPCLQSGYKKQYQCAHCESVYLKNGNSPIEGKRLSEKGKAGIRVKLIGSPKWEDCSALAKAAVNLSEWSDRSRGIDCEVQPCALAENLPRPIGQFYAMSGFYVVYRFFNLTPDASLDDVLEKGREFCEKNWDVARKSVVPQPFIEQYCFRAPYVVLLLREGLHITDSNVIVGSGSITWTLGVALFEAGKAFPYGGKFYSYQILRVKINPYLLFAILFASLFVLFCAFSYVGNWWMPKFFRRSYLPLFRHNSVTSTSVLNIPAPFRFQRWSPINTGDGRVKMPLSPTVASTQQRPFDTGLRFGGEGIQFNESSFYSSSTSAAHSYSSGSLGPMQFDHNSLGSFWTPNRSQMRLQSRRSQSREDLISSIAEAHLSKV</sequence>
<name>A0ABR0UIA6_REHGL</name>
<evidence type="ECO:0008006" key="6">
    <source>
        <dbReference type="Google" id="ProtNLM"/>
    </source>
</evidence>
<dbReference type="Proteomes" id="UP001318860">
    <property type="component" value="Unassembled WGS sequence"/>
</dbReference>
<evidence type="ECO:0000313" key="4">
    <source>
        <dbReference type="EMBL" id="KAK6122022.1"/>
    </source>
</evidence>
<dbReference type="Gene3D" id="3.30.420.150">
    <property type="entry name" value="Exopolyphosphatase. Domain 2"/>
    <property type="match status" value="1"/>
</dbReference>
<evidence type="ECO:0000256" key="3">
    <source>
        <dbReference type="SAM" id="Phobius"/>
    </source>
</evidence>
<dbReference type="Gene3D" id="3.30.420.40">
    <property type="match status" value="1"/>
</dbReference>
<keyword evidence="3" id="KW-1133">Transmembrane helix</keyword>
<evidence type="ECO:0000313" key="5">
    <source>
        <dbReference type="Proteomes" id="UP001318860"/>
    </source>
</evidence>
<reference evidence="4 5" key="1">
    <citation type="journal article" date="2021" name="Comput. Struct. Biotechnol. J.">
        <title>De novo genome assembly of the potent medicinal plant Rehmannia glutinosa using nanopore technology.</title>
        <authorList>
            <person name="Ma L."/>
            <person name="Dong C."/>
            <person name="Song C."/>
            <person name="Wang X."/>
            <person name="Zheng X."/>
            <person name="Niu Y."/>
            <person name="Chen S."/>
            <person name="Feng W."/>
        </authorList>
    </citation>
    <scope>NUCLEOTIDE SEQUENCE [LARGE SCALE GENOMIC DNA]</scope>
    <source>
        <strain evidence="4">DH-2019</strain>
    </source>
</reference>
<dbReference type="InterPro" id="IPR000407">
    <property type="entry name" value="GDA1_CD39_NTPase"/>
</dbReference>
<keyword evidence="2" id="KW-0378">Hydrolase</keyword>
<dbReference type="EMBL" id="JABTTQ020002803">
    <property type="protein sequence ID" value="KAK6122022.1"/>
    <property type="molecule type" value="Genomic_DNA"/>
</dbReference>
<protein>
    <recommendedName>
        <fullName evidence="6">Apyrase</fullName>
    </recommendedName>
</protein>
<dbReference type="Pfam" id="PF01150">
    <property type="entry name" value="GDA1_CD39"/>
    <property type="match status" value="2"/>
</dbReference>
<feature type="transmembrane region" description="Helical" evidence="3">
    <location>
        <begin position="120"/>
        <end position="144"/>
    </location>
</feature>
<gene>
    <name evidence="4" type="ORF">DH2020_044240</name>
</gene>
<keyword evidence="3" id="KW-0812">Transmembrane</keyword>
<evidence type="ECO:0000256" key="2">
    <source>
        <dbReference type="ARBA" id="ARBA00022801"/>
    </source>
</evidence>
<accession>A0ABR0UIA6</accession>
<evidence type="ECO:0000256" key="1">
    <source>
        <dbReference type="ARBA" id="ARBA00009283"/>
    </source>
</evidence>
<dbReference type="PANTHER" id="PTHR11782">
    <property type="entry name" value="ADENOSINE/GUANOSINE DIPHOSPHATASE"/>
    <property type="match status" value="1"/>
</dbReference>
<keyword evidence="5" id="KW-1185">Reference proteome</keyword>
<keyword evidence="3" id="KW-0472">Membrane</keyword>
<comment type="caution">
    <text evidence="4">The sequence shown here is derived from an EMBL/GenBank/DDBJ whole genome shotgun (WGS) entry which is preliminary data.</text>
</comment>
<proteinExistence type="inferred from homology"/>
<feature type="transmembrane region" description="Helical" evidence="3">
    <location>
        <begin position="528"/>
        <end position="549"/>
    </location>
</feature>
<organism evidence="4 5">
    <name type="scientific">Rehmannia glutinosa</name>
    <name type="common">Chinese foxglove</name>
    <dbReference type="NCBI Taxonomy" id="99300"/>
    <lineage>
        <taxon>Eukaryota</taxon>
        <taxon>Viridiplantae</taxon>
        <taxon>Streptophyta</taxon>
        <taxon>Embryophyta</taxon>
        <taxon>Tracheophyta</taxon>
        <taxon>Spermatophyta</taxon>
        <taxon>Magnoliopsida</taxon>
        <taxon>eudicotyledons</taxon>
        <taxon>Gunneridae</taxon>
        <taxon>Pentapetalae</taxon>
        <taxon>asterids</taxon>
        <taxon>lamiids</taxon>
        <taxon>Lamiales</taxon>
        <taxon>Orobanchaceae</taxon>
        <taxon>Rehmannieae</taxon>
        <taxon>Rehmannia</taxon>
    </lineage>
</organism>